<keyword evidence="2" id="KW-1185">Reference proteome</keyword>
<dbReference type="Proteomes" id="UP000297475">
    <property type="component" value="Unassembled WGS sequence"/>
</dbReference>
<organism evidence="1 2">
    <name type="scientific">Natronospirillum operosum</name>
    <dbReference type="NCBI Taxonomy" id="2759953"/>
    <lineage>
        <taxon>Bacteria</taxon>
        <taxon>Pseudomonadati</taxon>
        <taxon>Pseudomonadota</taxon>
        <taxon>Gammaproteobacteria</taxon>
        <taxon>Oceanospirillales</taxon>
        <taxon>Natronospirillaceae</taxon>
        <taxon>Natronospirillum</taxon>
    </lineage>
</organism>
<gene>
    <name evidence="1" type="ORF">E4656_13790</name>
</gene>
<proteinExistence type="predicted"/>
<protein>
    <submittedName>
        <fullName evidence="1">Uncharacterized protein</fullName>
    </submittedName>
</protein>
<accession>A0A4Z0WAC3</accession>
<reference evidence="1 2" key="1">
    <citation type="submission" date="2019-04" db="EMBL/GenBank/DDBJ databases">
        <title>Natronospirillum operosus gen. nov., sp. nov., a haloalkaliphilic satellite isolated from decaying biomass of laboratory culture of cyanobacterium Geitlerinema sp. and proposal of Natronospirillaceae fam. nov. and Saccharospirillaceae fam. nov.</title>
        <authorList>
            <person name="Kevbrin V."/>
            <person name="Boltyanskaya Y."/>
            <person name="Koziaeva V."/>
            <person name="Grouzdev D.S."/>
            <person name="Park M."/>
            <person name="Cho J."/>
        </authorList>
    </citation>
    <scope>NUCLEOTIDE SEQUENCE [LARGE SCALE GENOMIC DNA]</scope>
    <source>
        <strain evidence="1 2">G-116</strain>
    </source>
</reference>
<evidence type="ECO:0000313" key="2">
    <source>
        <dbReference type="Proteomes" id="UP000297475"/>
    </source>
</evidence>
<sequence length="117" mass="12862">MTMTKQEHDELREQVLADVSLAVVLSKLHTHGSIVLPEAGDYEMAQRALSWLAEAGYVEELHDGTIQLTADGRALLATPLSKAGPTGDALVRMLEQRGNQLLHIQPLLRQALNWRAA</sequence>
<name>A0A4Z0WAC3_9GAMM</name>
<dbReference type="RefSeq" id="WP_135483869.1">
    <property type="nucleotide sequence ID" value="NZ_SRMF01000005.1"/>
</dbReference>
<evidence type="ECO:0000313" key="1">
    <source>
        <dbReference type="EMBL" id="TGG92536.1"/>
    </source>
</evidence>
<dbReference type="AlphaFoldDB" id="A0A4Z0WAC3"/>
<dbReference type="EMBL" id="SRMF01000005">
    <property type="protein sequence ID" value="TGG92536.1"/>
    <property type="molecule type" value="Genomic_DNA"/>
</dbReference>
<comment type="caution">
    <text evidence="1">The sequence shown here is derived from an EMBL/GenBank/DDBJ whole genome shotgun (WGS) entry which is preliminary data.</text>
</comment>